<dbReference type="PANTHER" id="PTHR11046:SF0">
    <property type="entry name" value="OLIGORIBONUCLEASE, MITOCHONDRIAL"/>
    <property type="match status" value="1"/>
</dbReference>
<comment type="similarity">
    <text evidence="1">Belongs to the oligoribonuclease family.</text>
</comment>
<keyword evidence="4 7" id="KW-0269">Exonuclease</keyword>
<dbReference type="Gene3D" id="3.30.420.10">
    <property type="entry name" value="Ribonuclease H-like superfamily/Ribonuclease H"/>
    <property type="match status" value="1"/>
</dbReference>
<dbReference type="HAMAP" id="MF_00045">
    <property type="entry name" value="Oligoribonuclease"/>
    <property type="match status" value="1"/>
</dbReference>
<dbReference type="GO" id="GO:0005739">
    <property type="term" value="C:mitochondrion"/>
    <property type="evidence" value="ECO:0007669"/>
    <property type="project" value="TreeGrafter"/>
</dbReference>
<name>A0A1Q3EYM3_CULTA</name>
<dbReference type="InterPro" id="IPR012337">
    <property type="entry name" value="RNaseH-like_sf"/>
</dbReference>
<dbReference type="NCBIfam" id="NF003765">
    <property type="entry name" value="PRK05359.1"/>
    <property type="match status" value="1"/>
</dbReference>
<sequence length="216" mass="24998">MGWLPVRQILRFQSRIMRNSLKMSTSSTAPPPKPPSQHNLVWIDLEMTGLNVETDRIIEIACIVTNKNLDVLERGPDIVIHEPAEVMEAMNEWCKVNHAKTGLTQAVLDSKVTLPEAEQQVLEFVKQHCPEKACPLAGNSVYMDRMFMNRYMPRLNNYLHYRIVDVSTIKEVCKRWNGSVFSHAPPKKLAHRALEDIEESIKELQYYKQYMFQGSR</sequence>
<dbReference type="InterPro" id="IPR022894">
    <property type="entry name" value="Oligoribonuclease"/>
</dbReference>
<evidence type="ECO:0000313" key="7">
    <source>
        <dbReference type="EMBL" id="JAV20389.1"/>
    </source>
</evidence>
<dbReference type="GO" id="GO:0000175">
    <property type="term" value="F:3'-5'-RNA exonuclease activity"/>
    <property type="evidence" value="ECO:0007669"/>
    <property type="project" value="InterPro"/>
</dbReference>
<evidence type="ECO:0000259" key="6">
    <source>
        <dbReference type="SMART" id="SM00479"/>
    </source>
</evidence>
<evidence type="ECO:0000256" key="5">
    <source>
        <dbReference type="ARBA" id="ARBA00072681"/>
    </source>
</evidence>
<dbReference type="AlphaFoldDB" id="A0A1Q3EYM3"/>
<evidence type="ECO:0000256" key="2">
    <source>
        <dbReference type="ARBA" id="ARBA00022722"/>
    </source>
</evidence>
<evidence type="ECO:0000256" key="4">
    <source>
        <dbReference type="ARBA" id="ARBA00022839"/>
    </source>
</evidence>
<evidence type="ECO:0000256" key="3">
    <source>
        <dbReference type="ARBA" id="ARBA00022801"/>
    </source>
</evidence>
<dbReference type="EMBL" id="GFDL01014656">
    <property type="protein sequence ID" value="JAV20389.1"/>
    <property type="molecule type" value="Transcribed_RNA"/>
</dbReference>
<dbReference type="SUPFAM" id="SSF53098">
    <property type="entry name" value="Ribonuclease H-like"/>
    <property type="match status" value="1"/>
</dbReference>
<keyword evidence="2" id="KW-0540">Nuclease</keyword>
<organism evidence="7">
    <name type="scientific">Culex tarsalis</name>
    <name type="common">Encephalitis mosquito</name>
    <dbReference type="NCBI Taxonomy" id="7177"/>
    <lineage>
        <taxon>Eukaryota</taxon>
        <taxon>Metazoa</taxon>
        <taxon>Ecdysozoa</taxon>
        <taxon>Arthropoda</taxon>
        <taxon>Hexapoda</taxon>
        <taxon>Insecta</taxon>
        <taxon>Pterygota</taxon>
        <taxon>Neoptera</taxon>
        <taxon>Endopterygota</taxon>
        <taxon>Diptera</taxon>
        <taxon>Nematocera</taxon>
        <taxon>Culicoidea</taxon>
        <taxon>Culicidae</taxon>
        <taxon>Culicinae</taxon>
        <taxon>Culicini</taxon>
        <taxon>Culex</taxon>
        <taxon>Culex</taxon>
    </lineage>
</organism>
<proteinExistence type="inferred from homology"/>
<evidence type="ECO:0000256" key="1">
    <source>
        <dbReference type="ARBA" id="ARBA00009921"/>
    </source>
</evidence>
<dbReference type="PANTHER" id="PTHR11046">
    <property type="entry name" value="OLIGORIBONUCLEASE, MITOCHONDRIAL"/>
    <property type="match status" value="1"/>
</dbReference>
<dbReference type="SMART" id="SM00479">
    <property type="entry name" value="EXOIII"/>
    <property type="match status" value="1"/>
</dbReference>
<keyword evidence="3" id="KW-0378">Hydrolase</keyword>
<dbReference type="GO" id="GO:0003676">
    <property type="term" value="F:nucleic acid binding"/>
    <property type="evidence" value="ECO:0007669"/>
    <property type="project" value="InterPro"/>
</dbReference>
<dbReference type="InterPro" id="IPR036397">
    <property type="entry name" value="RNaseH_sf"/>
</dbReference>
<accession>A0A1Q3EYM3</accession>
<dbReference type="Pfam" id="PF00929">
    <property type="entry name" value="RNase_T"/>
    <property type="match status" value="1"/>
</dbReference>
<dbReference type="InterPro" id="IPR013520">
    <property type="entry name" value="Ribonucl_H"/>
</dbReference>
<dbReference type="CDD" id="cd06135">
    <property type="entry name" value="Orn"/>
    <property type="match status" value="1"/>
</dbReference>
<protein>
    <recommendedName>
        <fullName evidence="5">Probable oligoribonuclease</fullName>
    </recommendedName>
</protein>
<reference evidence="7" key="1">
    <citation type="submission" date="2017-01" db="EMBL/GenBank/DDBJ databases">
        <title>A deep insight into the sialotranscriptome of adult male and female Cluex tarsalis mosquitoes.</title>
        <authorList>
            <person name="Ribeiro J.M."/>
            <person name="Moreira F."/>
            <person name="Bernard K.A."/>
            <person name="Calvo E."/>
        </authorList>
    </citation>
    <scope>NUCLEOTIDE SEQUENCE</scope>
    <source>
        <strain evidence="7">Kern County</strain>
        <tissue evidence="7">Salivary glands</tissue>
    </source>
</reference>
<feature type="domain" description="Exonuclease" evidence="6">
    <location>
        <begin position="39"/>
        <end position="213"/>
    </location>
</feature>
<dbReference type="FunFam" id="3.30.420.10:FF:000003">
    <property type="entry name" value="Oligoribonuclease"/>
    <property type="match status" value="1"/>
</dbReference>